<feature type="transmembrane region" description="Helical" evidence="1">
    <location>
        <begin position="344"/>
        <end position="370"/>
    </location>
</feature>
<keyword evidence="1" id="KW-1133">Transmembrane helix</keyword>
<dbReference type="EMBL" id="MGAC01000009">
    <property type="protein sequence ID" value="OGK38529.1"/>
    <property type="molecule type" value="Genomic_DNA"/>
</dbReference>
<evidence type="ECO:0000313" key="2">
    <source>
        <dbReference type="EMBL" id="OGK38529.1"/>
    </source>
</evidence>
<name>A0A1F7I590_9BACT</name>
<evidence type="ECO:0000313" key="3">
    <source>
        <dbReference type="Proteomes" id="UP000176803"/>
    </source>
</evidence>
<sequence length="375" mass="41663">MKKLFILSLFFYVNSMIFGFRNIAAQTITPALTDSPPRITLTLTPTPDLSNPSAPKSGINITVSPYFINLKTDPGVPVSYEFSVKNNNAFDEFLKLTILKFDASSTGDTPEIKDLGPDDTFAQWMTFSESRFQALALKEHKVKFTISPPKSAAFGYYYSIVVNRINPGAGFGESGASLNGGAAVSVFLEVVSGEMHRELKLVSFLTSLPIYEYLPTVFDIKLKNVGNIHSVPAGDIFIDQLGVKKEIATIIANPNRGNILPGTTRTYHAFWDDGMIVRSKKMANGQELRDKYGNIIYETKVDLTKANKFRIGKYTAHLFMIYDDGKKDVPMEATVSFWVIPWKILIAALIVILTLLYGVRSMVVGVVSLFKKRKP</sequence>
<dbReference type="Proteomes" id="UP000176803">
    <property type="component" value="Unassembled WGS sequence"/>
</dbReference>
<comment type="caution">
    <text evidence="2">The sequence shown here is derived from an EMBL/GenBank/DDBJ whole genome shotgun (WGS) entry which is preliminary data.</text>
</comment>
<protein>
    <recommendedName>
        <fullName evidence="4">DUF916 domain-containing protein</fullName>
    </recommendedName>
</protein>
<evidence type="ECO:0008006" key="4">
    <source>
        <dbReference type="Google" id="ProtNLM"/>
    </source>
</evidence>
<accession>A0A1F7I590</accession>
<proteinExistence type="predicted"/>
<keyword evidence="1" id="KW-0812">Transmembrane</keyword>
<organism evidence="2 3">
    <name type="scientific">Candidatus Roizmanbacteria bacterium RIFCSPHIGHO2_12_FULL_41_11</name>
    <dbReference type="NCBI Taxonomy" id="1802052"/>
    <lineage>
        <taxon>Bacteria</taxon>
        <taxon>Candidatus Roizmaniibacteriota</taxon>
    </lineage>
</organism>
<gene>
    <name evidence="2" type="ORF">A3F03_03685</name>
</gene>
<reference evidence="2 3" key="1">
    <citation type="journal article" date="2016" name="Nat. Commun.">
        <title>Thousands of microbial genomes shed light on interconnected biogeochemical processes in an aquifer system.</title>
        <authorList>
            <person name="Anantharaman K."/>
            <person name="Brown C.T."/>
            <person name="Hug L.A."/>
            <person name="Sharon I."/>
            <person name="Castelle C.J."/>
            <person name="Probst A.J."/>
            <person name="Thomas B.C."/>
            <person name="Singh A."/>
            <person name="Wilkins M.J."/>
            <person name="Karaoz U."/>
            <person name="Brodie E.L."/>
            <person name="Williams K.H."/>
            <person name="Hubbard S.S."/>
            <person name="Banfield J.F."/>
        </authorList>
    </citation>
    <scope>NUCLEOTIDE SEQUENCE [LARGE SCALE GENOMIC DNA]</scope>
</reference>
<dbReference type="AlphaFoldDB" id="A0A1F7I590"/>
<evidence type="ECO:0000256" key="1">
    <source>
        <dbReference type="SAM" id="Phobius"/>
    </source>
</evidence>
<keyword evidence="1" id="KW-0472">Membrane</keyword>